<proteinExistence type="predicted"/>
<protein>
    <submittedName>
        <fullName evidence="1">Uncharacterized protein</fullName>
    </submittedName>
</protein>
<organism evidence="1 2">
    <name type="scientific">Dryococelus australis</name>
    <dbReference type="NCBI Taxonomy" id="614101"/>
    <lineage>
        <taxon>Eukaryota</taxon>
        <taxon>Metazoa</taxon>
        <taxon>Ecdysozoa</taxon>
        <taxon>Arthropoda</taxon>
        <taxon>Hexapoda</taxon>
        <taxon>Insecta</taxon>
        <taxon>Pterygota</taxon>
        <taxon>Neoptera</taxon>
        <taxon>Polyneoptera</taxon>
        <taxon>Phasmatodea</taxon>
        <taxon>Verophasmatodea</taxon>
        <taxon>Anareolatae</taxon>
        <taxon>Phasmatidae</taxon>
        <taxon>Eurycanthinae</taxon>
        <taxon>Dryococelus</taxon>
    </lineage>
</organism>
<evidence type="ECO:0000313" key="2">
    <source>
        <dbReference type="Proteomes" id="UP001159363"/>
    </source>
</evidence>
<accession>A0ABQ9HPK2</accession>
<keyword evidence="2" id="KW-1185">Reference proteome</keyword>
<sequence length="360" mass="39625">MIDLTAFQMGTHKEWDLVLYQLSLAFNDIVSDATKKGQRIGQQVRGLASGVRLSFSNPCEKLEDWIFVSACAFRRELREPFTAPAHREAFSACEAKKCGEDKGVISTNIKCAIAAKRNALYWLVECTYETFSALAILTRQLCLPRSRGSVAARELASHRRETDSIPGRVTARFFHVGIVPDNAAGRQVFSGISHFAALSFRCCCILTSIPLIDFQDLAVKSLPNLVTHSLYSTTSRPHSPISECCIEGFHTVYGVYTLNAAMLKYALTVGWLVRLGRKFASDVILHMVAAASTNQSALLVVREETCIERSRETVLCECLGASLDGLFGQLPGQDQLHCRLYFAAGHLPHAVVAADVAHLL</sequence>
<comment type="caution">
    <text evidence="1">The sequence shown here is derived from an EMBL/GenBank/DDBJ whole genome shotgun (WGS) entry which is preliminary data.</text>
</comment>
<gene>
    <name evidence="1" type="ORF">PR048_012498</name>
</gene>
<dbReference type="Proteomes" id="UP001159363">
    <property type="component" value="Chromosome X"/>
</dbReference>
<name>A0ABQ9HPK2_9NEOP</name>
<dbReference type="EMBL" id="JARBHB010000004">
    <property type="protein sequence ID" value="KAJ8886288.1"/>
    <property type="molecule type" value="Genomic_DNA"/>
</dbReference>
<reference evidence="1 2" key="1">
    <citation type="submission" date="2023-02" db="EMBL/GenBank/DDBJ databases">
        <title>LHISI_Scaffold_Assembly.</title>
        <authorList>
            <person name="Stuart O.P."/>
            <person name="Cleave R."/>
            <person name="Magrath M.J.L."/>
            <person name="Mikheyev A.S."/>
        </authorList>
    </citation>
    <scope>NUCLEOTIDE SEQUENCE [LARGE SCALE GENOMIC DNA]</scope>
    <source>
        <strain evidence="1">Daus_M_001</strain>
        <tissue evidence="1">Leg muscle</tissue>
    </source>
</reference>
<evidence type="ECO:0000313" key="1">
    <source>
        <dbReference type="EMBL" id="KAJ8886288.1"/>
    </source>
</evidence>